<feature type="compositionally biased region" description="Low complexity" evidence="5">
    <location>
        <begin position="1331"/>
        <end position="1355"/>
    </location>
</feature>
<keyword evidence="11" id="KW-1185">Reference proteome</keyword>
<comment type="caution">
    <text evidence="10">The sequence shown here is derived from an EMBL/GenBank/DDBJ whole genome shotgun (WGS) entry which is preliminary data.</text>
</comment>
<dbReference type="SUPFAM" id="SSF57903">
    <property type="entry name" value="FYVE/PHD zinc finger"/>
    <property type="match status" value="1"/>
</dbReference>
<dbReference type="SUPFAM" id="SSF55277">
    <property type="entry name" value="GYF domain"/>
    <property type="match status" value="1"/>
</dbReference>
<evidence type="ECO:0000259" key="8">
    <source>
        <dbReference type="PROSITE" id="PS51360"/>
    </source>
</evidence>
<dbReference type="InterPro" id="IPR003169">
    <property type="entry name" value="GYF"/>
</dbReference>
<feature type="compositionally biased region" description="Polar residues" evidence="5">
    <location>
        <begin position="1290"/>
        <end position="1306"/>
    </location>
</feature>
<evidence type="ECO:0000256" key="3">
    <source>
        <dbReference type="ARBA" id="ARBA00022833"/>
    </source>
</evidence>
<feature type="region of interest" description="Disordered" evidence="5">
    <location>
        <begin position="1"/>
        <end position="38"/>
    </location>
</feature>
<dbReference type="SMART" id="SM00444">
    <property type="entry name" value="GYF"/>
    <property type="match status" value="1"/>
</dbReference>
<keyword evidence="1" id="KW-0479">Metal-binding</keyword>
<dbReference type="GO" id="GO:0008270">
    <property type="term" value="F:zinc ion binding"/>
    <property type="evidence" value="ECO:0007669"/>
    <property type="project" value="UniProtKB-KW"/>
</dbReference>
<dbReference type="InterPro" id="IPR001965">
    <property type="entry name" value="Znf_PHD"/>
</dbReference>
<evidence type="ECO:0000256" key="1">
    <source>
        <dbReference type="ARBA" id="ARBA00022723"/>
    </source>
</evidence>
<dbReference type="InterPro" id="IPR019787">
    <property type="entry name" value="Znf_PHD-finger"/>
</dbReference>
<dbReference type="Pfam" id="PF03126">
    <property type="entry name" value="Plus-3"/>
    <property type="match status" value="1"/>
</dbReference>
<feature type="compositionally biased region" description="Low complexity" evidence="5">
    <location>
        <begin position="1096"/>
        <end position="1109"/>
    </location>
</feature>
<evidence type="ECO:0000256" key="5">
    <source>
        <dbReference type="SAM" id="MobiDB-lite"/>
    </source>
</evidence>
<feature type="region of interest" description="Disordered" evidence="5">
    <location>
        <begin position="332"/>
        <end position="548"/>
    </location>
</feature>
<accession>A0A2U1M6Z4</accession>
<feature type="domain" description="DM2" evidence="9">
    <location>
        <begin position="728"/>
        <end position="811"/>
    </location>
</feature>
<feature type="compositionally biased region" description="Polar residues" evidence="5">
    <location>
        <begin position="1268"/>
        <end position="1282"/>
    </location>
</feature>
<dbReference type="Proteomes" id="UP000245207">
    <property type="component" value="Unassembled WGS sequence"/>
</dbReference>
<feature type="region of interest" description="Disordered" evidence="5">
    <location>
        <begin position="1263"/>
        <end position="1306"/>
    </location>
</feature>
<dbReference type="Gene3D" id="3.30.40.10">
    <property type="entry name" value="Zinc/RING finger domain, C3HC4 (zinc finger)"/>
    <property type="match status" value="1"/>
</dbReference>
<feature type="compositionally biased region" description="Polar residues" evidence="5">
    <location>
        <begin position="533"/>
        <end position="543"/>
    </location>
</feature>
<dbReference type="InterPro" id="IPR036128">
    <property type="entry name" value="Plus3-like_sf"/>
</dbReference>
<sequence>MMPNNQIKMQTTSIKPMSSLGKEEEVISPKLDGDEKPSADVAVVADVACGGDEVRDSVKGDGVDDVACGGGELTDSVKADGVADVACGGNSELTETVKVDEEVISPKLDDGEKPSADVAVVADVACGGDELTDSVKADGVADDVACGGDELTDSVKVDGVSDVACGGDSELTDSVKTDGVECEETVADDVACGGNSELTDSGKVDGKECGESGVADDVACGGNSELTESVKFDGVADVARGGNSELTDSVKINGVECEKTGVDDVACGGNSELTKECEDKIIGESEPEGVKMDVTNDIEVAKGGEAVTEGQNDAVEGVAAELVADDVVKQNDEGDDMVTDRKDDVNEGVKAELVADDVVKQNDKGDDMVTDRKDDVNEGVEAEIVADKEEGKMDVVEKQNDDEEEEVEAVKRRGRPRKREGSPAVATPSSKKRRGRPKKNGGNSAKATPKSTSVKMVEKEEEAENKDVETKSPDLPIKRRGRGRPKKSEGNSAKAAPKSTSVKMIEEDEDVEAVETELPDAPVKKLGRPRKSGGNSQKATPKSASAKMIEKKKEEEDVCFICFDGGELVLCDKKDCPKAYHHSCVDRDEAFFQTKGNWNCGEEEEKKGFCEPCMKIVMLIENKSQETQEGVDFDDKDSWEYMFKEYWTDLKPKLNISLAELLEAKTACKGSSPAGEQEPPAVHSDGGSGSENPSENPESQTKKKSRKSKKQKTIDSAVIASEGTPVPESENTEWATEELLEFVAHMGNNNKSYQSQFDVQALLLEYIKTNKLRDPRKKSQIICDARLTRLFNKPRVGHFEMLKLLESHFLIKEDSQIDKSAVDTEVGLGDDDEDYETAKRDGKDKKRKIRKKADREPQSNREDFAAIDVHNINLIYLKRKFLEDLLDDTETFNSKVVGTFVRIRIQGANNKQDIYRLVQVTGTTKGEHYAVGKKMTDTMLEILNLDKTESVSIDIISNHDFTEDECKRLRQSMKCGLIKSPKVGDILDKAIELQVVRVNDWLEAEVVRISHLRDRASDLGRKKELRECVEKLQLLKTPEERARRLQDIPVIHDDSTMDPNHESDNDADENDKKQDMYKSSLSSNSSKRRDYPSKESWSSTGAGTSRSSGKNYELSRNLSDNKVEDVITAALFKPHNENLWDQGRDVVVQPTSILKKPSSTNETQKNMVPTDVSETEKMWHYRDPSGKIQGPFAMAQLRKWNNSKFFPVDLRTWKKSEKEGDSVLLTDALEGRFSTANLPSPTPNRTISNSGLVVPSVVPSLYHGGNEGLQSPTPSGTGQNLSVRPYSGSGDPQPSPNIGSVNQSMNWGTASQGSWAVAVGPSNVSPGWVASRGPSQGPRGSGNGNSKSVGSSGSSPTARNQGYKRSGFSEHKRDRHRGSGYRDDRRNWDRHRSFNSRRRSRDSDRY</sequence>
<dbReference type="Gene3D" id="3.90.70.200">
    <property type="entry name" value="Plus-3 domain"/>
    <property type="match status" value="1"/>
</dbReference>
<dbReference type="Gene3D" id="3.30.1490.40">
    <property type="match status" value="1"/>
</dbReference>
<dbReference type="SUPFAM" id="SSF47592">
    <property type="entry name" value="SWIB/MDM2 domain"/>
    <property type="match status" value="1"/>
</dbReference>
<dbReference type="PROSITE" id="PS50016">
    <property type="entry name" value="ZF_PHD_2"/>
    <property type="match status" value="1"/>
</dbReference>
<feature type="region of interest" description="Disordered" evidence="5">
    <location>
        <begin position="1043"/>
        <end position="1113"/>
    </location>
</feature>
<dbReference type="PRINTS" id="PR00929">
    <property type="entry name" value="ATHOOK"/>
</dbReference>
<name>A0A2U1M6Z4_ARTAN</name>
<organism evidence="10 11">
    <name type="scientific">Artemisia annua</name>
    <name type="common">Sweet wormwood</name>
    <dbReference type="NCBI Taxonomy" id="35608"/>
    <lineage>
        <taxon>Eukaryota</taxon>
        <taxon>Viridiplantae</taxon>
        <taxon>Streptophyta</taxon>
        <taxon>Embryophyta</taxon>
        <taxon>Tracheophyta</taxon>
        <taxon>Spermatophyta</taxon>
        <taxon>Magnoliopsida</taxon>
        <taxon>eudicotyledons</taxon>
        <taxon>Gunneridae</taxon>
        <taxon>Pentapetalae</taxon>
        <taxon>asterids</taxon>
        <taxon>campanulids</taxon>
        <taxon>Asterales</taxon>
        <taxon>Asteraceae</taxon>
        <taxon>Asteroideae</taxon>
        <taxon>Anthemideae</taxon>
        <taxon>Artemisiinae</taxon>
        <taxon>Artemisia</taxon>
    </lineage>
</organism>
<feature type="compositionally biased region" description="Basic and acidic residues" evidence="5">
    <location>
        <begin position="332"/>
        <end position="350"/>
    </location>
</feature>
<feature type="domain" description="PHD-type" evidence="6">
    <location>
        <begin position="556"/>
        <end position="616"/>
    </location>
</feature>
<feature type="compositionally biased region" description="Basic and acidic residues" evidence="5">
    <location>
        <begin position="1380"/>
        <end position="1392"/>
    </location>
</feature>
<evidence type="ECO:0000313" key="11">
    <source>
        <dbReference type="Proteomes" id="UP000245207"/>
    </source>
</evidence>
<dbReference type="Pfam" id="PF02201">
    <property type="entry name" value="SWIB"/>
    <property type="match status" value="1"/>
</dbReference>
<reference evidence="10 11" key="1">
    <citation type="journal article" date="2018" name="Mol. Plant">
        <title>The genome of Artemisia annua provides insight into the evolution of Asteraceae family and artemisinin biosynthesis.</title>
        <authorList>
            <person name="Shen Q."/>
            <person name="Zhang L."/>
            <person name="Liao Z."/>
            <person name="Wang S."/>
            <person name="Yan T."/>
            <person name="Shi P."/>
            <person name="Liu M."/>
            <person name="Fu X."/>
            <person name="Pan Q."/>
            <person name="Wang Y."/>
            <person name="Lv Z."/>
            <person name="Lu X."/>
            <person name="Zhang F."/>
            <person name="Jiang W."/>
            <person name="Ma Y."/>
            <person name="Chen M."/>
            <person name="Hao X."/>
            <person name="Li L."/>
            <person name="Tang Y."/>
            <person name="Lv G."/>
            <person name="Zhou Y."/>
            <person name="Sun X."/>
            <person name="Brodelius P.E."/>
            <person name="Rose J.K.C."/>
            <person name="Tang K."/>
        </authorList>
    </citation>
    <scope>NUCLEOTIDE SEQUENCE [LARGE SCALE GENOMIC DNA]</scope>
    <source>
        <strain evidence="11">cv. Huhao1</strain>
        <tissue evidence="10">Leaf</tissue>
    </source>
</reference>
<dbReference type="SMART" id="SM00384">
    <property type="entry name" value="AT_hook"/>
    <property type="match status" value="4"/>
</dbReference>
<dbReference type="SUPFAM" id="SSF159042">
    <property type="entry name" value="Plus3-like"/>
    <property type="match status" value="1"/>
</dbReference>
<dbReference type="InterPro" id="IPR017956">
    <property type="entry name" value="AT_hook_DNA-bd_motif"/>
</dbReference>
<dbReference type="SMART" id="SM00719">
    <property type="entry name" value="Plus3"/>
    <property type="match status" value="1"/>
</dbReference>
<evidence type="ECO:0000259" key="9">
    <source>
        <dbReference type="PROSITE" id="PS51925"/>
    </source>
</evidence>
<keyword evidence="3" id="KW-0862">Zinc</keyword>
<feature type="compositionally biased region" description="Basic residues" evidence="5">
    <location>
        <begin position="702"/>
        <end position="711"/>
    </location>
</feature>
<gene>
    <name evidence="10" type="ORF">CTI12_AA413730</name>
</gene>
<dbReference type="PROSITE" id="PS51925">
    <property type="entry name" value="SWIB_MDM2"/>
    <property type="match status" value="1"/>
</dbReference>
<feature type="region of interest" description="Disordered" evidence="5">
    <location>
        <begin position="1326"/>
        <end position="1406"/>
    </location>
</feature>
<evidence type="ECO:0000256" key="2">
    <source>
        <dbReference type="ARBA" id="ARBA00022771"/>
    </source>
</evidence>
<feature type="domain" description="GYF" evidence="7">
    <location>
        <begin position="1176"/>
        <end position="1230"/>
    </location>
</feature>
<feature type="region of interest" description="Disordered" evidence="5">
    <location>
        <begin position="828"/>
        <end position="857"/>
    </location>
</feature>
<dbReference type="InterPro" id="IPR013083">
    <property type="entry name" value="Znf_RING/FYVE/PHD"/>
</dbReference>
<dbReference type="PROSITE" id="PS50829">
    <property type="entry name" value="GYF"/>
    <property type="match status" value="1"/>
</dbReference>
<feature type="compositionally biased region" description="Polar residues" evidence="5">
    <location>
        <begin position="1"/>
        <end position="16"/>
    </location>
</feature>
<protein>
    <submittedName>
        <fullName evidence="10">Zinc finger, PHD-type</fullName>
    </submittedName>
</protein>
<dbReference type="PANTHER" id="PTHR46695:SF5">
    <property type="entry name" value="RNA POLYMERASE-ASSOCIATED PROTEIN RTF1 HOMOLOG"/>
    <property type="match status" value="1"/>
</dbReference>
<dbReference type="Pfam" id="PF02213">
    <property type="entry name" value="GYF"/>
    <property type="match status" value="1"/>
</dbReference>
<dbReference type="OrthoDB" id="6415790at2759"/>
<evidence type="ECO:0000259" key="6">
    <source>
        <dbReference type="PROSITE" id="PS50016"/>
    </source>
</evidence>
<dbReference type="CDD" id="cd10567">
    <property type="entry name" value="SWIB-MDM2_like"/>
    <property type="match status" value="1"/>
</dbReference>
<dbReference type="STRING" id="35608.A0A2U1M6Z4"/>
<evidence type="ECO:0000256" key="4">
    <source>
        <dbReference type="PROSITE-ProRule" id="PRU00146"/>
    </source>
</evidence>
<dbReference type="InterPro" id="IPR035445">
    <property type="entry name" value="GYF-like_dom_sf"/>
</dbReference>
<dbReference type="PANTHER" id="PTHR46695">
    <property type="entry name" value="ZINC FINGER CCCH DOMAIN-CONTAINING PROTEIN 44-RELATED"/>
    <property type="match status" value="1"/>
</dbReference>
<proteinExistence type="predicted"/>
<feature type="compositionally biased region" description="Basic residues" evidence="5">
    <location>
        <begin position="430"/>
        <end position="439"/>
    </location>
</feature>
<dbReference type="Gene3D" id="1.10.245.10">
    <property type="entry name" value="SWIB/MDM2 domain"/>
    <property type="match status" value="1"/>
</dbReference>
<feature type="region of interest" description="Disordered" evidence="5">
    <location>
        <begin position="669"/>
        <end position="733"/>
    </location>
</feature>
<feature type="compositionally biased region" description="Basic and acidic residues" evidence="5">
    <location>
        <begin position="1043"/>
        <end position="1076"/>
    </location>
</feature>
<feature type="compositionally biased region" description="Basic and acidic residues" evidence="5">
    <location>
        <begin position="357"/>
        <end position="376"/>
    </location>
</feature>
<dbReference type="InterPro" id="IPR019835">
    <property type="entry name" value="SWIB_domain"/>
</dbReference>
<dbReference type="InterPro" id="IPR004343">
    <property type="entry name" value="Plus-3_dom"/>
</dbReference>
<keyword evidence="2 4" id="KW-0863">Zinc-finger</keyword>
<dbReference type="InterPro" id="IPR058668">
    <property type="entry name" value="NERD_dom"/>
</dbReference>
<evidence type="ECO:0000313" key="10">
    <source>
        <dbReference type="EMBL" id="PWA57035.1"/>
    </source>
</evidence>
<dbReference type="Pfam" id="PF25980">
    <property type="entry name" value="NERD_plant"/>
    <property type="match status" value="1"/>
</dbReference>
<dbReference type="CDD" id="cd00072">
    <property type="entry name" value="GYF"/>
    <property type="match status" value="1"/>
</dbReference>
<feature type="compositionally biased region" description="Basic and acidic residues" evidence="5">
    <location>
        <begin position="385"/>
        <end position="399"/>
    </location>
</feature>
<dbReference type="InterPro" id="IPR003121">
    <property type="entry name" value="SWIB_MDM2_domain"/>
</dbReference>
<dbReference type="SMART" id="SM00151">
    <property type="entry name" value="SWIB"/>
    <property type="match status" value="1"/>
</dbReference>
<feature type="compositionally biased region" description="Acidic residues" evidence="5">
    <location>
        <begin position="506"/>
        <end position="518"/>
    </location>
</feature>
<feature type="domain" description="Plus3" evidence="8">
    <location>
        <begin position="866"/>
        <end position="998"/>
    </location>
</feature>
<dbReference type="InterPro" id="IPR036885">
    <property type="entry name" value="SWIB_MDM2_dom_sf"/>
</dbReference>
<dbReference type="EMBL" id="PKPP01006282">
    <property type="protein sequence ID" value="PWA57035.1"/>
    <property type="molecule type" value="Genomic_DNA"/>
</dbReference>
<dbReference type="CDD" id="cd15568">
    <property type="entry name" value="PHD5_NSD"/>
    <property type="match status" value="1"/>
</dbReference>
<dbReference type="GO" id="GO:0003677">
    <property type="term" value="F:DNA binding"/>
    <property type="evidence" value="ECO:0007669"/>
    <property type="project" value="InterPro"/>
</dbReference>
<dbReference type="InterPro" id="IPR011011">
    <property type="entry name" value="Znf_FYVE_PHD"/>
</dbReference>
<dbReference type="PROSITE" id="PS51360">
    <property type="entry name" value="PLUS3"/>
    <property type="match status" value="1"/>
</dbReference>
<dbReference type="SMART" id="SM00249">
    <property type="entry name" value="PHD"/>
    <property type="match status" value="1"/>
</dbReference>
<evidence type="ECO:0000259" key="7">
    <source>
        <dbReference type="PROSITE" id="PS50829"/>
    </source>
</evidence>
<feature type="compositionally biased region" description="Low complexity" evidence="5">
    <location>
        <begin position="690"/>
        <end position="699"/>
    </location>
</feature>
<feature type="compositionally biased region" description="Basic and acidic residues" evidence="5">
    <location>
        <begin position="21"/>
        <end position="38"/>
    </location>
</feature>